<evidence type="ECO:0000313" key="3">
    <source>
        <dbReference type="Proteomes" id="UP000078541"/>
    </source>
</evidence>
<feature type="region of interest" description="Disordered" evidence="1">
    <location>
        <begin position="1"/>
        <end position="20"/>
    </location>
</feature>
<evidence type="ECO:0000313" key="2">
    <source>
        <dbReference type="EMBL" id="KYN32975.1"/>
    </source>
</evidence>
<gene>
    <name evidence="2" type="ORF">ALC56_12791</name>
</gene>
<keyword evidence="3" id="KW-1185">Reference proteome</keyword>
<dbReference type="Proteomes" id="UP000078541">
    <property type="component" value="Unassembled WGS sequence"/>
</dbReference>
<dbReference type="AlphaFoldDB" id="A0A195EXG6"/>
<reference evidence="2 3" key="1">
    <citation type="submission" date="2016-03" db="EMBL/GenBank/DDBJ databases">
        <title>Trachymyrmex septentrionalis WGS genome.</title>
        <authorList>
            <person name="Nygaard S."/>
            <person name="Hu H."/>
            <person name="Boomsma J."/>
            <person name="Zhang G."/>
        </authorList>
    </citation>
    <scope>NUCLEOTIDE SEQUENCE [LARGE SCALE GENOMIC DNA]</scope>
    <source>
        <strain evidence="2">Tsep2-gDNA-1</strain>
        <tissue evidence="2">Whole body</tissue>
    </source>
</reference>
<organism evidence="2 3">
    <name type="scientific">Trachymyrmex septentrionalis</name>
    <dbReference type="NCBI Taxonomy" id="34720"/>
    <lineage>
        <taxon>Eukaryota</taxon>
        <taxon>Metazoa</taxon>
        <taxon>Ecdysozoa</taxon>
        <taxon>Arthropoda</taxon>
        <taxon>Hexapoda</taxon>
        <taxon>Insecta</taxon>
        <taxon>Pterygota</taxon>
        <taxon>Neoptera</taxon>
        <taxon>Endopterygota</taxon>
        <taxon>Hymenoptera</taxon>
        <taxon>Apocrita</taxon>
        <taxon>Aculeata</taxon>
        <taxon>Formicoidea</taxon>
        <taxon>Formicidae</taxon>
        <taxon>Myrmicinae</taxon>
        <taxon>Trachymyrmex</taxon>
    </lineage>
</organism>
<protein>
    <submittedName>
        <fullName evidence="2">Uncharacterized protein</fullName>
    </submittedName>
</protein>
<sequence>MVGGSPLNRRLRGSDGSGAPLRSLVESCHSKGKFENIIKLQFLIHTNQLSSPRYQNLFKYEVSLCLKYFFIEYHYCNKYNK</sequence>
<dbReference type="EMBL" id="KQ981923">
    <property type="protein sequence ID" value="KYN32975.1"/>
    <property type="molecule type" value="Genomic_DNA"/>
</dbReference>
<evidence type="ECO:0000256" key="1">
    <source>
        <dbReference type="SAM" id="MobiDB-lite"/>
    </source>
</evidence>
<proteinExistence type="predicted"/>
<accession>A0A195EXG6</accession>
<name>A0A195EXG6_9HYME</name>